<proteinExistence type="inferred from homology"/>
<comment type="similarity">
    <text evidence="1">Belongs to the carbohydrate kinase PfkB family.</text>
</comment>
<evidence type="ECO:0000313" key="7">
    <source>
        <dbReference type="EMBL" id="WEG35765.1"/>
    </source>
</evidence>
<keyword evidence="3" id="KW-0547">Nucleotide-binding</keyword>
<dbReference type="GO" id="GO:0016301">
    <property type="term" value="F:kinase activity"/>
    <property type="evidence" value="ECO:0007669"/>
    <property type="project" value="UniProtKB-KW"/>
</dbReference>
<feature type="domain" description="Carbohydrate kinase PfkB" evidence="6">
    <location>
        <begin position="1"/>
        <end position="302"/>
    </location>
</feature>
<dbReference type="PANTHER" id="PTHR43085">
    <property type="entry name" value="HEXOKINASE FAMILY MEMBER"/>
    <property type="match status" value="1"/>
</dbReference>
<dbReference type="RefSeq" id="WP_315571872.1">
    <property type="nucleotide sequence ID" value="NZ_CP118868.1"/>
</dbReference>
<evidence type="ECO:0000256" key="1">
    <source>
        <dbReference type="ARBA" id="ARBA00010688"/>
    </source>
</evidence>
<dbReference type="InterPro" id="IPR011611">
    <property type="entry name" value="PfkB_dom"/>
</dbReference>
<sequence>MAKILLFGEPMALLIADTVGPLESVEHFTRSMSGAEVNVAIGLTRLNHEVEYFTHLGDDPFGRYIKKNLENQHIGTSFISFDNIYKTGIQLKNRVTDGSDPYAPYYRKCSAAAQVTKEMVDQLDLSDVDLVHITGIPLAISACAREATFQLLKRAEKQKIIITFDPNLRPSLWENQETMIKVINEAANYADLILPGMSEAHILTGLSDKKKIFEYYHSKGVKTVIIKEGAHGACYSNLECEGYVDGYKVEKVVDTVGAGDGFAVGVLSGIVEGLEIAECVKRGNAIGAIQVTNLSDNEGLPTRKELELFINNV</sequence>
<keyword evidence="5" id="KW-0067">ATP-binding</keyword>
<evidence type="ECO:0000256" key="5">
    <source>
        <dbReference type="ARBA" id="ARBA00022840"/>
    </source>
</evidence>
<reference evidence="7 8" key="1">
    <citation type="submission" date="2023-02" db="EMBL/GenBank/DDBJ databases">
        <title>Novel Oscillospiraceae bacterial genomes.</title>
        <authorList>
            <person name="Srinivasan S."/>
            <person name="Austin M.N."/>
            <person name="Fiedler T.L."/>
            <person name="Strenk S.M."/>
            <person name="Agnew K.J."/>
            <person name="Nagana Gowda G.A."/>
            <person name="Raftery D."/>
            <person name="Beamer M.A."/>
            <person name="Achilles S.L."/>
            <person name="Wiesenfeld H.C."/>
            <person name="Fredricks D.N."/>
            <person name="Hillier S.L."/>
        </authorList>
    </citation>
    <scope>NUCLEOTIDE SEQUENCE [LARGE SCALE GENOMIC DNA]</scope>
    <source>
        <strain evidence="7 8">CHIC02 1186E3-8</strain>
    </source>
</reference>
<dbReference type="SUPFAM" id="SSF53613">
    <property type="entry name" value="Ribokinase-like"/>
    <property type="match status" value="1"/>
</dbReference>
<gene>
    <name evidence="7" type="ORF">PYS61_00970</name>
</gene>
<dbReference type="EMBL" id="CP118868">
    <property type="protein sequence ID" value="WEG35765.1"/>
    <property type="molecule type" value="Genomic_DNA"/>
</dbReference>
<dbReference type="InterPro" id="IPR050306">
    <property type="entry name" value="PfkB_Carbo_kinase"/>
</dbReference>
<dbReference type="Pfam" id="PF00294">
    <property type="entry name" value="PfkB"/>
    <property type="match status" value="1"/>
</dbReference>
<dbReference type="CDD" id="cd01166">
    <property type="entry name" value="KdgK"/>
    <property type="match status" value="1"/>
</dbReference>
<evidence type="ECO:0000256" key="2">
    <source>
        <dbReference type="ARBA" id="ARBA00022679"/>
    </source>
</evidence>
<organism evidence="7 8">
    <name type="scientific">Amygdalobacter indicium</name>
    <dbReference type="NCBI Taxonomy" id="3029272"/>
    <lineage>
        <taxon>Bacteria</taxon>
        <taxon>Bacillati</taxon>
        <taxon>Bacillota</taxon>
        <taxon>Clostridia</taxon>
        <taxon>Eubacteriales</taxon>
        <taxon>Oscillospiraceae</taxon>
        <taxon>Amygdalobacter</taxon>
    </lineage>
</organism>
<evidence type="ECO:0000259" key="6">
    <source>
        <dbReference type="Pfam" id="PF00294"/>
    </source>
</evidence>
<protein>
    <submittedName>
        <fullName evidence="7">Sugar kinase</fullName>
    </submittedName>
</protein>
<keyword evidence="4 7" id="KW-0418">Kinase</keyword>
<dbReference type="PROSITE" id="PS00584">
    <property type="entry name" value="PFKB_KINASES_2"/>
    <property type="match status" value="1"/>
</dbReference>
<dbReference type="Proteomes" id="UP001220478">
    <property type="component" value="Chromosome"/>
</dbReference>
<keyword evidence="8" id="KW-1185">Reference proteome</keyword>
<dbReference type="Gene3D" id="3.40.1190.20">
    <property type="match status" value="1"/>
</dbReference>
<keyword evidence="2" id="KW-0808">Transferase</keyword>
<name>A0ABY8CAA6_9FIRM</name>
<dbReference type="PANTHER" id="PTHR43085:SF1">
    <property type="entry name" value="PSEUDOURIDINE KINASE-RELATED"/>
    <property type="match status" value="1"/>
</dbReference>
<dbReference type="InterPro" id="IPR029056">
    <property type="entry name" value="Ribokinase-like"/>
</dbReference>
<accession>A0ABY8CAA6</accession>
<evidence type="ECO:0000256" key="4">
    <source>
        <dbReference type="ARBA" id="ARBA00022777"/>
    </source>
</evidence>
<evidence type="ECO:0000256" key="3">
    <source>
        <dbReference type="ARBA" id="ARBA00022741"/>
    </source>
</evidence>
<dbReference type="InterPro" id="IPR002173">
    <property type="entry name" value="Carboh/pur_kinase_PfkB_CS"/>
</dbReference>
<evidence type="ECO:0000313" key="8">
    <source>
        <dbReference type="Proteomes" id="UP001220478"/>
    </source>
</evidence>